<keyword evidence="3" id="KW-0378">Hydrolase</keyword>
<dbReference type="RefSeq" id="WP_015516802.1">
    <property type="nucleotide sequence ID" value="NZ_CYXM01000020.1"/>
</dbReference>
<dbReference type="EMBL" id="CYYW01000019">
    <property type="protein sequence ID" value="CUO47538.1"/>
    <property type="molecule type" value="Genomic_DNA"/>
</dbReference>
<dbReference type="OrthoDB" id="5380073at2"/>
<sequence>MNYYISDLHLFHEASIRFDNRPFGSLEEMHEAVVSRWNNKVNNGDTVYILGDMSMRGKKEDLISLVATLKGKKILVKGNHDDVSDYRYKQLFYDICDYREIHDSYGGKNYDLVLCHYPIFSWKGMNKGTILLYGHTHNSAEDVYFQKCLTGMEANNCRHVGDKPIQAYNVGCMKPWIDYEPRSLKEIIEKYHNIK</sequence>
<name>A0A174FF33_9FIRM</name>
<evidence type="ECO:0000259" key="1">
    <source>
        <dbReference type="Pfam" id="PF00149"/>
    </source>
</evidence>
<dbReference type="SUPFAM" id="SSF56300">
    <property type="entry name" value="Metallo-dependent phosphatases"/>
    <property type="match status" value="1"/>
</dbReference>
<reference evidence="3 4" key="1">
    <citation type="submission" date="2015-09" db="EMBL/GenBank/DDBJ databases">
        <authorList>
            <consortium name="Pathogen Informatics"/>
        </authorList>
    </citation>
    <scope>NUCLEOTIDE SEQUENCE [LARGE SCALE GENOMIC DNA]</scope>
    <source>
        <strain evidence="3">2789STDY5608860</strain>
        <strain evidence="2 4">2789STDY5834968</strain>
    </source>
</reference>
<dbReference type="AlphaFoldDB" id="A0A174FF33"/>
<dbReference type="InterPro" id="IPR029052">
    <property type="entry name" value="Metallo-depent_PP-like"/>
</dbReference>
<protein>
    <submittedName>
        <fullName evidence="3">Predicted phosphoesterase or phosphohydrolase</fullName>
    </submittedName>
</protein>
<proteinExistence type="predicted"/>
<evidence type="ECO:0000313" key="4">
    <source>
        <dbReference type="Proteomes" id="UP000095673"/>
    </source>
</evidence>
<organism evidence="3">
    <name type="scientific">Agathobacter rectalis</name>
    <dbReference type="NCBI Taxonomy" id="39491"/>
    <lineage>
        <taxon>Bacteria</taxon>
        <taxon>Bacillati</taxon>
        <taxon>Bacillota</taxon>
        <taxon>Clostridia</taxon>
        <taxon>Lachnospirales</taxon>
        <taxon>Lachnospiraceae</taxon>
        <taxon>Agathobacter</taxon>
    </lineage>
</organism>
<evidence type="ECO:0000313" key="2">
    <source>
        <dbReference type="EMBL" id="CUN27106.1"/>
    </source>
</evidence>
<accession>A0A174FF33</accession>
<dbReference type="Proteomes" id="UP000095384">
    <property type="component" value="Unassembled WGS sequence"/>
</dbReference>
<evidence type="ECO:0000313" key="3">
    <source>
        <dbReference type="EMBL" id="CUO47538.1"/>
    </source>
</evidence>
<gene>
    <name evidence="3" type="ORF">ERS852417_02384</name>
    <name evidence="2" type="ORF">ERS852580_03116</name>
</gene>
<feature type="domain" description="Calcineurin-like phosphoesterase" evidence="1">
    <location>
        <begin position="5"/>
        <end position="135"/>
    </location>
</feature>
<dbReference type="Pfam" id="PF00149">
    <property type="entry name" value="Metallophos"/>
    <property type="match status" value="1"/>
</dbReference>
<dbReference type="Gene3D" id="3.60.21.10">
    <property type="match status" value="1"/>
</dbReference>
<dbReference type="EMBL" id="CYXM01000020">
    <property type="protein sequence ID" value="CUN27106.1"/>
    <property type="molecule type" value="Genomic_DNA"/>
</dbReference>
<dbReference type="GO" id="GO:0016787">
    <property type="term" value="F:hydrolase activity"/>
    <property type="evidence" value="ECO:0007669"/>
    <property type="project" value="UniProtKB-KW"/>
</dbReference>
<dbReference type="Proteomes" id="UP000095673">
    <property type="component" value="Unassembled WGS sequence"/>
</dbReference>
<dbReference type="InterPro" id="IPR004843">
    <property type="entry name" value="Calcineurin-like_PHP"/>
</dbReference>